<protein>
    <submittedName>
        <fullName evidence="3">Uncharacterized protein</fullName>
    </submittedName>
</protein>
<dbReference type="WBParaSite" id="MhA1_Contig606.frz3.gene8">
    <property type="protein sequence ID" value="MhA1_Contig606.frz3.gene8"/>
    <property type="gene ID" value="MhA1_Contig606.frz3.gene8"/>
</dbReference>
<proteinExistence type="predicted"/>
<dbReference type="Proteomes" id="UP000095281">
    <property type="component" value="Unplaced"/>
</dbReference>
<sequence length="88" mass="10751">MYFIPIVYLIIDHFLECKEHFVMENVRQVFLEESHPKNPVSLHRCSLKLLENRVDKFENELSFIEHDGESDDFLTYDNDFEYFLLNYQ</sequence>
<dbReference type="AlphaFoldDB" id="A0A1I8BUA0"/>
<evidence type="ECO:0000313" key="2">
    <source>
        <dbReference type="Proteomes" id="UP000095281"/>
    </source>
</evidence>
<evidence type="ECO:0000256" key="1">
    <source>
        <dbReference type="SAM" id="Coils"/>
    </source>
</evidence>
<evidence type="ECO:0000313" key="3">
    <source>
        <dbReference type="WBParaSite" id="MhA1_Contig606.frz3.gene8"/>
    </source>
</evidence>
<accession>A0A1I8BUA0</accession>
<keyword evidence="1" id="KW-0175">Coiled coil</keyword>
<organism evidence="2 3">
    <name type="scientific">Meloidogyne hapla</name>
    <name type="common">Root-knot nematode worm</name>
    <dbReference type="NCBI Taxonomy" id="6305"/>
    <lineage>
        <taxon>Eukaryota</taxon>
        <taxon>Metazoa</taxon>
        <taxon>Ecdysozoa</taxon>
        <taxon>Nematoda</taxon>
        <taxon>Chromadorea</taxon>
        <taxon>Rhabditida</taxon>
        <taxon>Tylenchina</taxon>
        <taxon>Tylenchomorpha</taxon>
        <taxon>Tylenchoidea</taxon>
        <taxon>Meloidogynidae</taxon>
        <taxon>Meloidogyninae</taxon>
        <taxon>Meloidogyne</taxon>
    </lineage>
</organism>
<reference evidence="3" key="1">
    <citation type="submission" date="2016-11" db="UniProtKB">
        <authorList>
            <consortium name="WormBaseParasite"/>
        </authorList>
    </citation>
    <scope>IDENTIFICATION</scope>
</reference>
<name>A0A1I8BUA0_MELHA</name>
<feature type="coiled-coil region" evidence="1">
    <location>
        <begin position="40"/>
        <end position="67"/>
    </location>
</feature>
<keyword evidence="2" id="KW-1185">Reference proteome</keyword>